<organism evidence="1 2">
    <name type="scientific">Cohnella ginsengisoli</name>
    <dbReference type="NCBI Taxonomy" id="425004"/>
    <lineage>
        <taxon>Bacteria</taxon>
        <taxon>Bacillati</taxon>
        <taxon>Bacillota</taxon>
        <taxon>Bacilli</taxon>
        <taxon>Bacillales</taxon>
        <taxon>Paenibacillaceae</taxon>
        <taxon>Cohnella</taxon>
    </lineage>
</organism>
<proteinExistence type="predicted"/>
<dbReference type="RefSeq" id="WP_277564783.1">
    <property type="nucleotide sequence ID" value="NZ_JAPDHZ010000002.1"/>
</dbReference>
<comment type="caution">
    <text evidence="1">The sequence shown here is derived from an EMBL/GenBank/DDBJ whole genome shotgun (WGS) entry which is preliminary data.</text>
</comment>
<accession>A0A9X4QM31</accession>
<name>A0A9X4QM31_9BACL</name>
<evidence type="ECO:0000313" key="1">
    <source>
        <dbReference type="EMBL" id="MDG0791000.1"/>
    </source>
</evidence>
<dbReference type="Proteomes" id="UP001153387">
    <property type="component" value="Unassembled WGS sequence"/>
</dbReference>
<dbReference type="EMBL" id="JAPDHZ010000002">
    <property type="protein sequence ID" value="MDG0791000.1"/>
    <property type="molecule type" value="Genomic_DNA"/>
</dbReference>
<dbReference type="AlphaFoldDB" id="A0A9X4QM31"/>
<reference evidence="1 2" key="1">
    <citation type="submission" date="2022-10" db="EMBL/GenBank/DDBJ databases">
        <title>Comparative genomic analysis of Cohnella hashimotonis sp. nov., isolated from the International Space Station.</title>
        <authorList>
            <person name="Simpson A."/>
            <person name="Venkateswaran K."/>
        </authorList>
    </citation>
    <scope>NUCLEOTIDE SEQUENCE [LARGE SCALE GENOMIC DNA]</scope>
    <source>
        <strain evidence="1 2">DSM 18997</strain>
    </source>
</reference>
<protein>
    <submittedName>
        <fullName evidence="1">Uncharacterized protein</fullName>
    </submittedName>
</protein>
<evidence type="ECO:0000313" key="2">
    <source>
        <dbReference type="Proteomes" id="UP001153387"/>
    </source>
</evidence>
<keyword evidence="2" id="KW-1185">Reference proteome</keyword>
<gene>
    <name evidence="1" type="ORF">OMP38_09065</name>
</gene>
<sequence length="231" mass="26743">MVKKEFRQQADQTAASIVAAFIEKQRQTAKGQRLEMLQRDLSGTIKLLTDLLLPVFGSLEGFHLEYEIVGTNGVKIYADVFYEPLGLVFECDGYVPHVELTTRDRFSFERMRMRTFALSGYAYFPFSRDELDKKPDMCRRAVYELLGRRGRGGSGLRDLDVYERELLRMAVDVLDFTLNDVCDWLGVRQDKARILLRSMTLSQLLLRVGGGERRCHRYAIAEQGKELLWKR</sequence>